<evidence type="ECO:0000259" key="1">
    <source>
        <dbReference type="Pfam" id="PF01458"/>
    </source>
</evidence>
<evidence type="ECO:0000313" key="2">
    <source>
        <dbReference type="EMBL" id="NOT35459.1"/>
    </source>
</evidence>
<comment type="caution">
    <text evidence="2">The sequence shown here is derived from an EMBL/GenBank/DDBJ whole genome shotgun (WGS) entry which is preliminary data.</text>
</comment>
<dbReference type="PANTHER" id="PTHR43575">
    <property type="entry name" value="PROTEIN ABCI7, CHLOROPLASTIC"/>
    <property type="match status" value="1"/>
</dbReference>
<dbReference type="Proteomes" id="UP000580839">
    <property type="component" value="Unassembled WGS sequence"/>
</dbReference>
<dbReference type="EMBL" id="JABFRW010000196">
    <property type="protein sequence ID" value="NOT35459.1"/>
    <property type="molecule type" value="Genomic_DNA"/>
</dbReference>
<dbReference type="InterPro" id="IPR000825">
    <property type="entry name" value="SUF_FeS_clus_asmbl_SufBD_core"/>
</dbReference>
<accession>A0A849T2E6</accession>
<dbReference type="Pfam" id="PF01458">
    <property type="entry name" value="SUFBD_core"/>
    <property type="match status" value="1"/>
</dbReference>
<proteinExistence type="predicted"/>
<dbReference type="GO" id="GO:0016226">
    <property type="term" value="P:iron-sulfur cluster assembly"/>
    <property type="evidence" value="ECO:0007669"/>
    <property type="project" value="InterPro"/>
</dbReference>
<dbReference type="PANTHER" id="PTHR43575:SF1">
    <property type="entry name" value="PROTEIN ABCI7, CHLOROPLASTIC"/>
    <property type="match status" value="1"/>
</dbReference>
<dbReference type="NCBIfam" id="TIGR01981">
    <property type="entry name" value="sufD"/>
    <property type="match status" value="1"/>
</dbReference>
<evidence type="ECO:0000313" key="3">
    <source>
        <dbReference type="Proteomes" id="UP000580839"/>
    </source>
</evidence>
<gene>
    <name evidence="2" type="primary">sufD</name>
    <name evidence="2" type="ORF">HOP12_15040</name>
</gene>
<name>A0A849T2E6_UNCEI</name>
<dbReference type="InterPro" id="IPR011542">
    <property type="entry name" value="SUF_FeS_clus_asmbl_SufD"/>
</dbReference>
<sequence>MTTTSMATNTATEFESAWATRAAEAARTAGEPEWALERRRIAAAHMKSLGFPRRDDELWRRTDFRSLETALPRLDPFASVPPARNLDDLPAALLERLAGDTTASALIVQRGGTVVLTQTHPELQKQGVIVCSMDRAIRDHADKLRPELGSALAPDYDWYVAASEAVRTGGAFVWVPDGVAAEVPVRIMHWHEGAGSVTMPRTVVHVGRGSKATVIEELVSGNADGISFHGGGTEVFVGDDSKLVFGSLQEWGRHLFHYTNARARVGRNAELQWIHTMLGARQAKSHAYFDLAGEGAQAFVHGFMFGDARQHFHLHTLQRHFAPHATSDLLIKCCLKDHARSIYQGLIQVAEGAQRTDAYQANRNLLLSDTARADSIPGLEILANDVRCTHGATIGHVDPEQQIYLMARGLPRVEAQRLIVEGFFAPVLDRIPLETVRERLRSEIERKIGV</sequence>
<reference evidence="2 3" key="1">
    <citation type="submission" date="2020-04" db="EMBL/GenBank/DDBJ databases">
        <title>Metagenomic profiling of ammonia- and methane-oxidizing microorganisms in a Dutch drinking water treatment plant.</title>
        <authorList>
            <person name="Poghosyan L."/>
            <person name="Leucker S."/>
        </authorList>
    </citation>
    <scope>NUCLEOTIDE SEQUENCE [LARGE SCALE GENOMIC DNA]</scope>
    <source>
        <strain evidence="2">S-RSF-IL-03</strain>
    </source>
</reference>
<dbReference type="SUPFAM" id="SSF101960">
    <property type="entry name" value="Stabilizer of iron transporter SufD"/>
    <property type="match status" value="1"/>
</dbReference>
<dbReference type="InterPro" id="IPR055346">
    <property type="entry name" value="Fe-S_cluster_assembly_SufBD"/>
</dbReference>
<organism evidence="2 3">
    <name type="scientific">Eiseniibacteriota bacterium</name>
    <dbReference type="NCBI Taxonomy" id="2212470"/>
    <lineage>
        <taxon>Bacteria</taxon>
        <taxon>Candidatus Eiseniibacteriota</taxon>
    </lineage>
</organism>
<protein>
    <submittedName>
        <fullName evidence="2">Fe-S cluster assembly protein SufD</fullName>
    </submittedName>
</protein>
<feature type="domain" description="SUF system FeS cluster assembly SufBD core" evidence="1">
    <location>
        <begin position="192"/>
        <end position="423"/>
    </location>
</feature>
<dbReference type="AlphaFoldDB" id="A0A849T2E6"/>
<dbReference type="InterPro" id="IPR037284">
    <property type="entry name" value="SUF_FeS_clus_asmbl_SufBD_sf"/>
</dbReference>